<proteinExistence type="predicted"/>
<reference evidence="3 4" key="1">
    <citation type="submission" date="2012-10" db="EMBL/GenBank/DDBJ databases">
        <title>Genome sequence of Variovorax paradoxus B4.</title>
        <authorList>
            <person name="Schuldes J."/>
            <person name="Brandt U."/>
            <person name="Hiessl S."/>
            <person name="Wuebbeler J.H."/>
            <person name="Thuermer A."/>
            <person name="Steinbuechel A."/>
            <person name="Daniel R."/>
        </authorList>
    </citation>
    <scope>NUCLEOTIDE SEQUENCE [LARGE SCALE GENOMIC DNA]</scope>
    <source>
        <strain evidence="3 4">B4</strain>
    </source>
</reference>
<dbReference type="EMBL" id="CP003911">
    <property type="protein sequence ID" value="AGU48647.1"/>
    <property type="molecule type" value="Genomic_DNA"/>
</dbReference>
<dbReference type="InterPro" id="IPR007167">
    <property type="entry name" value="Fe-transptr_FeoA-like"/>
</dbReference>
<dbReference type="AlphaFoldDB" id="T1X6W3"/>
<dbReference type="Proteomes" id="UP000016223">
    <property type="component" value="Chromosome 1"/>
</dbReference>
<dbReference type="SUPFAM" id="SSF50037">
    <property type="entry name" value="C-terminal domain of transcriptional repressors"/>
    <property type="match status" value="1"/>
</dbReference>
<evidence type="ECO:0000256" key="1">
    <source>
        <dbReference type="ARBA" id="ARBA00023004"/>
    </source>
</evidence>
<dbReference type="GO" id="GO:0046914">
    <property type="term" value="F:transition metal ion binding"/>
    <property type="evidence" value="ECO:0007669"/>
    <property type="project" value="InterPro"/>
</dbReference>
<protein>
    <submittedName>
        <fullName evidence="3">Putative ferrous iron transport protein A</fullName>
    </submittedName>
</protein>
<dbReference type="Gene3D" id="2.30.30.90">
    <property type="match status" value="1"/>
</dbReference>
<name>T1X6W3_VARPD</name>
<dbReference type="KEGG" id="vpd:VAPA_1c15350"/>
<dbReference type="HOGENOM" id="CLU_150646_1_1_4"/>
<dbReference type="SMART" id="SM00899">
    <property type="entry name" value="FeoA"/>
    <property type="match status" value="1"/>
</dbReference>
<evidence type="ECO:0000313" key="3">
    <source>
        <dbReference type="EMBL" id="AGU48647.1"/>
    </source>
</evidence>
<evidence type="ECO:0000259" key="2">
    <source>
        <dbReference type="SMART" id="SM00899"/>
    </source>
</evidence>
<dbReference type="PATRIC" id="fig|1246301.3.peg.1566"/>
<feature type="domain" description="Ferrous iron transporter FeoA-like" evidence="2">
    <location>
        <begin position="29"/>
        <end position="107"/>
    </location>
</feature>
<keyword evidence="1" id="KW-0408">Iron</keyword>
<dbReference type="InterPro" id="IPR038157">
    <property type="entry name" value="FeoA_core_dom"/>
</dbReference>
<evidence type="ECO:0000313" key="4">
    <source>
        <dbReference type="Proteomes" id="UP000016223"/>
    </source>
</evidence>
<organism evidence="3 4">
    <name type="scientific">Variovorax paradoxus B4</name>
    <dbReference type="NCBI Taxonomy" id="1246301"/>
    <lineage>
        <taxon>Bacteria</taxon>
        <taxon>Pseudomonadati</taxon>
        <taxon>Pseudomonadota</taxon>
        <taxon>Betaproteobacteria</taxon>
        <taxon>Burkholderiales</taxon>
        <taxon>Comamonadaceae</taxon>
        <taxon>Variovorax</taxon>
    </lineage>
</organism>
<dbReference type="Pfam" id="PF04023">
    <property type="entry name" value="FeoA"/>
    <property type="match status" value="1"/>
</dbReference>
<gene>
    <name evidence="3" type="ORF">VAPA_1c15350</name>
</gene>
<dbReference type="InterPro" id="IPR008988">
    <property type="entry name" value="Transcriptional_repressor_C"/>
</dbReference>
<accession>T1X6W3</accession>
<sequence length="116" mass="12600">MLNWRVRNPTHFLTVQTNNFGAAPASSGLRLDQLPDNQWATVLDVARPEGADDRDLVLRLTEIGFVPGEAVRIVASGLPGREPLAVRLGHTTFALRRHEAALIHVAPGVPEGTRHG</sequence>